<keyword evidence="2" id="KW-0378">Hydrolase</keyword>
<dbReference type="Proteomes" id="UP001501747">
    <property type="component" value="Unassembled WGS sequence"/>
</dbReference>
<evidence type="ECO:0000259" key="6">
    <source>
        <dbReference type="Pfam" id="PF02836"/>
    </source>
</evidence>
<evidence type="ECO:0000259" key="5">
    <source>
        <dbReference type="Pfam" id="PF00703"/>
    </source>
</evidence>
<dbReference type="Gene3D" id="2.60.40.10">
    <property type="entry name" value="Immunoglobulins"/>
    <property type="match status" value="3"/>
</dbReference>
<proteinExistence type="inferred from homology"/>
<dbReference type="SUPFAM" id="SSF49303">
    <property type="entry name" value="beta-Galactosidase/glucuronidase domain"/>
    <property type="match status" value="3"/>
</dbReference>
<feature type="domain" description="Glycoside hydrolase family 2 immunoglobulin-like beta-sandwich" evidence="5">
    <location>
        <begin position="224"/>
        <end position="330"/>
    </location>
</feature>
<dbReference type="InterPro" id="IPR041351">
    <property type="entry name" value="Ig_GlcNase"/>
</dbReference>
<evidence type="ECO:0000256" key="1">
    <source>
        <dbReference type="ARBA" id="ARBA00007401"/>
    </source>
</evidence>
<dbReference type="InterPro" id="IPR006102">
    <property type="entry name" value="Ig-like_GH2"/>
</dbReference>
<evidence type="ECO:0000256" key="2">
    <source>
        <dbReference type="ARBA" id="ARBA00022801"/>
    </source>
</evidence>
<dbReference type="Pfam" id="PF18368">
    <property type="entry name" value="Ig_GlcNase"/>
    <property type="match status" value="1"/>
</dbReference>
<dbReference type="Gene3D" id="3.20.20.80">
    <property type="entry name" value="Glycosidases"/>
    <property type="match status" value="1"/>
</dbReference>
<dbReference type="Pfam" id="PF17786">
    <property type="entry name" value="Mannosidase_ig"/>
    <property type="match status" value="1"/>
</dbReference>
<evidence type="ECO:0000256" key="4">
    <source>
        <dbReference type="SAM" id="SignalP"/>
    </source>
</evidence>
<evidence type="ECO:0000259" key="9">
    <source>
        <dbReference type="Pfam" id="PF22666"/>
    </source>
</evidence>
<sequence length="868" mass="95020">MSRRSRWLVAVVGLSLVVPLLPVTSAVAQEHTATAAPDQPGGVRTIPDWRMQSSRSVSGGGDAISRPGFTDVNWLKVPARSTVMAGLIANRKYPDLNYSTNMKQVNAADFAVPWWYRKGFTADPVAGRHTFLKLNGGVLARGEVWLNGTKIAGTDKVIGAYPIREFDVTSLIRKGDNAIALRADSVDPQRDLTIHFIDWAQFPPDRNQGLFRDVTLSSSGAVSLRNLRVDSDLPLPSLASADVTVKVDARNNTDKSQTTEVSGTVDGRAFKQQISLSAKQTKTATFTLKLDEPRVWWPFQMGEQPLYEASVAATVGGTASDTAKTTFGVREIDSKLVQGGRQFFVNGQPFLVRGGGWASDLFLRTDLRKIEDQLKLTKAMGMNTIRLEGKPENDELYDMADRMGIMLLTGWECCSKWESYDSFTAEDNRVAGESAESEARRIRNHPSMIGFLIGSDFAPPAAQEKIYLDALKRAEWNLPVISSAKALSSPQLGSPGMKMEGPYWWVPPNYWYNKQKGGASGFASEIGPGPTIPELDSLRKFLPPNEIDALRDYNAKHYHLAPSDTFSKLSFWGTALDGRYGKPTSTEDLVRKAQLANYEVNRAQLEAFGRNFSDTDRPSTGVIYWMLNSAWPTLYWNLIDHNLATGGSYFGAKTALRPLHVQYSYDDNSLAVVNTGLRDATGLTVQATVFNLDGTQKADVSQPVTAKANASVRAGTLPQPGGLSSTYFVRLLLKDASGNVVDRNVYWLSTKADKLNYGASTWYHTPQTEYADLKGLNNLPQGSVSATTAGNKVTITNSGDKVAFFVRASLRAGAGGPEVHPTTWSDNYVTLWPGESTTLTADYRASDLGGKAPHFQVSGHNVPKVEVR</sequence>
<protein>
    <submittedName>
        <fullName evidence="10">Carbohydrate-binding protein</fullName>
    </submittedName>
</protein>
<dbReference type="Pfam" id="PF22666">
    <property type="entry name" value="Glyco_hydro_2_N2"/>
    <property type="match status" value="1"/>
</dbReference>
<dbReference type="Pfam" id="PF02836">
    <property type="entry name" value="Glyco_hydro_2_C"/>
    <property type="match status" value="1"/>
</dbReference>
<keyword evidence="3" id="KW-0326">Glycosidase</keyword>
<dbReference type="EMBL" id="BAABAL010000006">
    <property type="protein sequence ID" value="GAA4002826.1"/>
    <property type="molecule type" value="Genomic_DNA"/>
</dbReference>
<evidence type="ECO:0000313" key="11">
    <source>
        <dbReference type="Proteomes" id="UP001501747"/>
    </source>
</evidence>
<dbReference type="InterPro" id="IPR013783">
    <property type="entry name" value="Ig-like_fold"/>
</dbReference>
<evidence type="ECO:0000259" key="7">
    <source>
        <dbReference type="Pfam" id="PF17786"/>
    </source>
</evidence>
<evidence type="ECO:0000313" key="10">
    <source>
        <dbReference type="EMBL" id="GAA4002826.1"/>
    </source>
</evidence>
<dbReference type="SUPFAM" id="SSF49785">
    <property type="entry name" value="Galactose-binding domain-like"/>
    <property type="match status" value="1"/>
</dbReference>
<dbReference type="RefSeq" id="WP_344873898.1">
    <property type="nucleotide sequence ID" value="NZ_BAABAL010000006.1"/>
</dbReference>
<feature type="chain" id="PRO_5046926200" evidence="4">
    <location>
        <begin position="29"/>
        <end position="868"/>
    </location>
</feature>
<dbReference type="InterPro" id="IPR054593">
    <property type="entry name" value="Beta-mannosidase-like_N2"/>
</dbReference>
<dbReference type="InterPro" id="IPR017853">
    <property type="entry name" value="GH"/>
</dbReference>
<feature type="domain" description="Exo-beta-D-glucosaminidase Ig-fold" evidence="8">
    <location>
        <begin position="762"/>
        <end position="862"/>
    </location>
</feature>
<dbReference type="InterPro" id="IPR036156">
    <property type="entry name" value="Beta-gal/glucu_dom_sf"/>
</dbReference>
<keyword evidence="11" id="KW-1185">Reference proteome</keyword>
<dbReference type="PANTHER" id="PTHR43536:SF1">
    <property type="entry name" value="MANNOSYLGLYCOPROTEIN ENDO-BETA-MANNOSIDASE"/>
    <property type="match status" value="1"/>
</dbReference>
<evidence type="ECO:0000256" key="3">
    <source>
        <dbReference type="ARBA" id="ARBA00023295"/>
    </source>
</evidence>
<dbReference type="PANTHER" id="PTHR43536">
    <property type="entry name" value="MANNOSYLGLYCOPROTEIN ENDO-BETA-MANNOSIDASE"/>
    <property type="match status" value="1"/>
</dbReference>
<keyword evidence="4" id="KW-0732">Signal</keyword>
<organism evidence="10 11">
    <name type="scientific">Allokutzneria multivorans</name>
    <dbReference type="NCBI Taxonomy" id="1142134"/>
    <lineage>
        <taxon>Bacteria</taxon>
        <taxon>Bacillati</taxon>
        <taxon>Actinomycetota</taxon>
        <taxon>Actinomycetes</taxon>
        <taxon>Pseudonocardiales</taxon>
        <taxon>Pseudonocardiaceae</taxon>
        <taxon>Allokutzneria</taxon>
    </lineage>
</organism>
<feature type="domain" description="Glycoside hydrolase family 2 catalytic" evidence="6">
    <location>
        <begin position="341"/>
        <end position="454"/>
    </location>
</feature>
<feature type="domain" description="Mannosidase Ig/CBM-like" evidence="7">
    <location>
        <begin position="670"/>
        <end position="749"/>
    </location>
</feature>
<dbReference type="InterPro" id="IPR008979">
    <property type="entry name" value="Galactose-bd-like_sf"/>
</dbReference>
<feature type="signal peptide" evidence="4">
    <location>
        <begin position="1"/>
        <end position="28"/>
    </location>
</feature>
<dbReference type="InterPro" id="IPR043534">
    <property type="entry name" value="EBDG/EBM"/>
</dbReference>
<dbReference type="Pfam" id="PF00703">
    <property type="entry name" value="Glyco_hydro_2"/>
    <property type="match status" value="1"/>
</dbReference>
<dbReference type="InterPro" id="IPR041447">
    <property type="entry name" value="Mannosidase_ig"/>
</dbReference>
<reference evidence="11" key="1">
    <citation type="journal article" date="2019" name="Int. J. Syst. Evol. Microbiol.">
        <title>The Global Catalogue of Microorganisms (GCM) 10K type strain sequencing project: providing services to taxonomists for standard genome sequencing and annotation.</title>
        <authorList>
            <consortium name="The Broad Institute Genomics Platform"/>
            <consortium name="The Broad Institute Genome Sequencing Center for Infectious Disease"/>
            <person name="Wu L."/>
            <person name="Ma J."/>
        </authorList>
    </citation>
    <scope>NUCLEOTIDE SEQUENCE [LARGE SCALE GENOMIC DNA]</scope>
    <source>
        <strain evidence="11">JCM 17342</strain>
    </source>
</reference>
<dbReference type="InterPro" id="IPR006103">
    <property type="entry name" value="Glyco_hydro_2_cat"/>
</dbReference>
<gene>
    <name evidence="10" type="ORF">GCM10022247_24610</name>
</gene>
<evidence type="ECO:0000259" key="8">
    <source>
        <dbReference type="Pfam" id="PF18368"/>
    </source>
</evidence>
<dbReference type="SUPFAM" id="SSF51445">
    <property type="entry name" value="(Trans)glycosidases"/>
    <property type="match status" value="1"/>
</dbReference>
<comment type="caution">
    <text evidence="10">The sequence shown here is derived from an EMBL/GenBank/DDBJ whole genome shotgun (WGS) entry which is preliminary data.</text>
</comment>
<dbReference type="Gene3D" id="2.60.120.260">
    <property type="entry name" value="Galactose-binding domain-like"/>
    <property type="match status" value="1"/>
</dbReference>
<feature type="domain" description="Beta-mannosidase-like galactose-binding" evidence="9">
    <location>
        <begin position="63"/>
        <end position="185"/>
    </location>
</feature>
<comment type="similarity">
    <text evidence="1">Belongs to the glycosyl hydrolase 2 family.</text>
</comment>
<name>A0ABP7RVQ7_9PSEU</name>
<accession>A0ABP7RVQ7</accession>